<accession>A0ACC2FUQ9</accession>
<organism evidence="1 2">
    <name type="scientific">Dallia pectoralis</name>
    <name type="common">Alaska blackfish</name>
    <dbReference type="NCBI Taxonomy" id="75939"/>
    <lineage>
        <taxon>Eukaryota</taxon>
        <taxon>Metazoa</taxon>
        <taxon>Chordata</taxon>
        <taxon>Craniata</taxon>
        <taxon>Vertebrata</taxon>
        <taxon>Euteleostomi</taxon>
        <taxon>Actinopterygii</taxon>
        <taxon>Neopterygii</taxon>
        <taxon>Teleostei</taxon>
        <taxon>Protacanthopterygii</taxon>
        <taxon>Esociformes</taxon>
        <taxon>Umbridae</taxon>
        <taxon>Dallia</taxon>
    </lineage>
</organism>
<keyword evidence="2" id="KW-1185">Reference proteome</keyword>
<reference evidence="1" key="1">
    <citation type="submission" date="2021-05" db="EMBL/GenBank/DDBJ databases">
        <authorList>
            <person name="Pan Q."/>
            <person name="Jouanno E."/>
            <person name="Zahm M."/>
            <person name="Klopp C."/>
            <person name="Cabau C."/>
            <person name="Louis A."/>
            <person name="Berthelot C."/>
            <person name="Parey E."/>
            <person name="Roest Crollius H."/>
            <person name="Montfort J."/>
            <person name="Robinson-Rechavi M."/>
            <person name="Bouchez O."/>
            <person name="Lampietro C."/>
            <person name="Lopez Roques C."/>
            <person name="Donnadieu C."/>
            <person name="Postlethwait J."/>
            <person name="Bobe J."/>
            <person name="Dillon D."/>
            <person name="Chandos A."/>
            <person name="von Hippel F."/>
            <person name="Guiguen Y."/>
        </authorList>
    </citation>
    <scope>NUCLEOTIDE SEQUENCE</scope>
    <source>
        <strain evidence="1">YG-Jan2019</strain>
    </source>
</reference>
<comment type="caution">
    <text evidence="1">The sequence shown here is derived from an EMBL/GenBank/DDBJ whole genome shotgun (WGS) entry which is preliminary data.</text>
</comment>
<gene>
    <name evidence="1" type="ORF">DPEC_G00241360</name>
</gene>
<protein>
    <submittedName>
        <fullName evidence="1">Uncharacterized protein</fullName>
    </submittedName>
</protein>
<evidence type="ECO:0000313" key="1">
    <source>
        <dbReference type="EMBL" id="KAJ7995129.1"/>
    </source>
</evidence>
<proteinExistence type="predicted"/>
<evidence type="ECO:0000313" key="2">
    <source>
        <dbReference type="Proteomes" id="UP001157502"/>
    </source>
</evidence>
<dbReference type="EMBL" id="CM055748">
    <property type="protein sequence ID" value="KAJ7995129.1"/>
    <property type="molecule type" value="Genomic_DNA"/>
</dbReference>
<name>A0ACC2FUQ9_DALPE</name>
<dbReference type="Proteomes" id="UP001157502">
    <property type="component" value="Chromosome 21"/>
</dbReference>
<sequence length="3470" mass="391513">MIPGNPDVGHTLAFYCIFLSFLPVNLANSFSTQGSQKRDTEEILYDSQLDLREIVFVIQSQSNSYHVRKAERLREDLLEQTQSLTQPPPLVLLLHSLTGNEGDWSILPLLPYFSSSFGGNSSWLVFLEEETKVKVPKLLQMLTQFDRRKEWFLGKPLHDEESTIIHHYAFAENPSMFKYPDFSAAWALSFPLVNRLANRVKDEPLKSDFTIDLKHEVALYIWENGQGPHLTGVPELCTESEGSPTAQHCATTLSNPVPRCGDPVKKEDIFVAVKTCKRFHSDRVPVVKKTWERDASLLEYYSDHANQTIPTIDLGVPNTERGHCGKTFAILERYVSESVPKTRWLLVVDDDTLISLPRLQWLLSCYDPSEPVCLGERYGYGLGQGGYSYITGGGGMVFSRTAVIKLLSSGCKCYSNEAPDDMVLGMCLNALGLPVTHSPLFHQARPEDYSREFLTHQVPISFHKHWNIDPIAVFNRWTKTEPTTTGESSSPVGSGYSKPSIHPVLNPPGEKNLPTIMPISIDPESRPGEYVIKSLFANFTNLSERKIRIIMAEPLEKPITKALQKGEDLQFDQLISSMSSLAEYCLPSILRTLFDWYRRQNGLEDSESHEYRPRANTKSKIDEEQRDYLLERRDLAIDFIFSLVLIEVLKQMPLHPVLDSLVCEIINLAFKHFRYKEGYHGPNTVNMHIVADLYAELLGVLAQAKFPAVRKRFLSELKELRQKEQTPHMVQNTINLIMGVKFFRIKMYPVEDLEASFQFMQDCAQYFLEVKDKDIKHALAGLFVEILVPVAAAVKNEVNVPCLRNFVESLYDTTLELSTRKKHFLALYPLVTCLLCVSQKQFFLNKWTVFLNNCLSNLKSKDPKMTRVALESLYRLLWVYMIRIKCESNTATQGRLHTIITTLFPKGSRGVVPRDLPLNIFVKIIQFIAQERLDFAMKEIIFDLLCVGKPVKAFGLNPERMNIGLRAFLVIADKLQQKDGEPAMPSNGVTLPSGNTLRVKKTYLSKTLTDEEAKSIGMSLYYPQVRKAIDNILRHLDKEVGRCLMLTNVQMLNKEPEDMITGERKPKMDLFRTCVAAIPRILPDGMSKPELIDLLSRLTIHMDDELRLIAQNSLQSLLVDFPEWRDDVLFGFINFLLREVQDSHQVLLDTSVRLLLQLLTQWRLALSACVKGADAATLHPAELLQLSSCHRVLHAVEGLALLLLCSCQLATRKLAVAILREIRCLFLAIGLAEDEEKPMIEVMDQLCPVVLDSFVHVTVSDTVPLLLGHQVDLQWLVEWNSVLVNSHYDILSPSHVWIFAQSVKDPWVLCLYSLLRQDHLPKHCPTALSYAWPYAFTRMQLLMPLVDPTNPVYTKKTCSPSGDGYVTLWRNYLILCFGVARPSLMSSGHLRASTPEITTPDGSITYDNKMIGTPSVAWLLKQLVPLMRTDSIELTESLVLGFGRTNFLVFRELVEELHPLMKEALERRPENKKRRERRDLLRLQLLRIFELLADSGVISDSTNGALERDTLALGALFLEYVDLTRMLLEVENDKELEILKDIRAHFSAMVANLIQCVPVHHRRFLFPQQSLRHHLFILFSQWAGPFSIMFTPLDRYSDRNQQITRYQYCALKAMSAVLCCGPVFDNVGLSQDGYLYKWLDNILACQDLRVHQLGCEVVILLLDLNADQVNLFNWAVDRCFTGSYQLASGCFKAIATVCGSRNYPCDVVTLLNLVLFKASDTSREIYETSMQLMQILEVMLFVYSKRISEQKSSNILYGTHGSLPSLYKVSISQLSQQLARMYPELTLPLFSEVSQRFPTTHSNGRQIMLTYLLPWLSNIELMDSGLSTPPSGPCRPEEETPGRNVNPTSQVSHHTLRGTGWGSLEATSLVLNNLMFMTAKYGDDIPGPEMENVWNALVSKDRWSSNLSTILQFLISLCGVSSGTVLLSYIKKVVIYLCRNNTSQTMEELLFELHQTDTVNPVVQHCDNPPYYRFTATNKPSTTASDTTSSKNPVVAGKENFLETDDTKAAKDYEERMNNVIGSPSRLESRYSNSSGGSYDEKSEPLPPYAGWLISVVETNQPLPLPMPVNRGCWAPLVDYLPETLTPRGPLQRCNIAVIFMTEMVVDHSVTEDWTLHLPFLLHALFLGMDHCRPEVFEHSKRLLLHLLITLSYNSNYQTIASVLLKTQEVNGSKTLTSKPSYQPEYFTTTGSGVDFLREGQVSPVPDSGLSSSSTSSSLSLGGSTSNIPHITSQVVEELESPTETDEKTNKLIEFLTTRAYGPLWCHEDISPKNQISKSTEHLSNFLRHVVSVFKQSKSDFNLEQELSVVALQTALCSSSRHYAGRSFQVFRALRQPLSAHAVSDLLSRLVEVVGEQGEEVQGYVMELLLTLESVVDNLAECLKNNNLDILTRASSPDILTNDKLVSNRKSTCQLNLFQRGIGSAERSRHQRSFSVPKKFGEADRSTELPRSATLDRIQACAQQGRLAKKRSPSSSKDRLNDPTNVNHPSNLLATIFWVAVSLMESDFEFEYQMSLRLLHKLLTHVTLDKQDNRERLEKLQNQLRWTSFNGLQHLLLKGFTSTTTTDLTLHIFCQLTPVSQVPVVDTSQVIGFPLNVLCLLPHLVQNFDNPSQFCKDVAERIAQVCLEEKNAKLSNLVHVMTLYKTHLYTRDSFSWVNVVCRYLYEAFSDITLNMVTYMAELLEKGLPSMQQTLLQIIYSLLSHMDLSVIQAKPFNMEVLKTIEKFVQTPYWREALNILKLVVSRSASLVQPASPHSGLSNLELRVWEHSSKALPGKTLDFTFDISETPVIGRRYEELHGSPGQEEKTQTIAVTRSTSSTSSGSTSNNVLVPVSWKRPQSSQKRTREKLVNVLSLCGQEVGLTKNPSVIFSSCGELDLMDLQLSLVSSDEGTQEQNNMDDTTSEQQFRVFRDFDFLDVELEDGEGETMDSFNWGVRRRSLDSLDRSDPVRDPVPLDDSQLFSSMPGLGQITHLDSEESSEEDSLTVSQILSQTQVTINLSTTSEELSHLDSLSNSFDASTTDPPQELLHVRTSSLEVPEDLKPRSSTEEDTNIHENDTSLSTSELPLGFDCSCDSFSLKNLAPDDYRGELGSSCLPSLSEEERDQLMESRSSPPPSPFFSAILAAFQPAACDDAEEAWQRHINQLVSDSDASCAIYTFHVFSSLFQSIQSKFCSLTCDAAGYLGDGLRGIGSKFLKSSQMLTSCSECPTLFVDADTIISYGLLEKMKFSVLELQEYLDTYNNRKDAAIAWLTNCKDTFSRDSGGAVINHQPEEYQEKQLELCQRFYKLHFQLLLLFQSYCKLIGQVHAISCVPELMNMSSELNELNVSLRTAAASVLSSDLEAAHQMSSSYEPTFQSSEAAVQAVLEALKNQEFITALRYIHECRRLWPRDIFGSSSEEVTQTLLNIYFRHQTLGQTGTFAVVGSKQDLSEICFKLMELNGEIRDMIRQTQGYRAISTFLSDSSVSGSSL</sequence>